<dbReference type="VEuPathDB" id="FungiDB:C5L36_0B12800"/>
<evidence type="ECO:0000313" key="4">
    <source>
        <dbReference type="Proteomes" id="UP000189274"/>
    </source>
</evidence>
<name>A0A1V2LG92_PICKU</name>
<evidence type="ECO:0000256" key="2">
    <source>
        <dbReference type="SAM" id="MobiDB-lite"/>
    </source>
</evidence>
<gene>
    <name evidence="3" type="ORF">BOH78_4739</name>
</gene>
<accession>A0A1V2LG92</accession>
<evidence type="ECO:0000256" key="1">
    <source>
        <dbReference type="SAM" id="Coils"/>
    </source>
</evidence>
<protein>
    <submittedName>
        <fullName evidence="3">Uncharacterized protein</fullName>
    </submittedName>
</protein>
<reference evidence="4" key="1">
    <citation type="journal article" date="2017" name="Genome Announc.">
        <title>Genome sequences of Cyberlindnera fabianii 65, Pichia kudriavzevii 129, and Saccharomyces cerevisiae 131 isolated from fermented masau fruits in Zimbabwe.</title>
        <authorList>
            <person name="van Rijswijck I.M.H."/>
            <person name="Derks M.F.L."/>
            <person name="Abee T."/>
            <person name="de Ridder D."/>
            <person name="Smid E.J."/>
        </authorList>
    </citation>
    <scope>NUCLEOTIDE SEQUENCE [LARGE SCALE GENOMIC DNA]</scope>
    <source>
        <strain evidence="4">129</strain>
    </source>
</reference>
<proteinExistence type="predicted"/>
<keyword evidence="1" id="KW-0175">Coiled coil</keyword>
<organism evidence="3 4">
    <name type="scientific">Pichia kudriavzevii</name>
    <name type="common">Yeast</name>
    <name type="synonym">Issatchenkia orientalis</name>
    <dbReference type="NCBI Taxonomy" id="4909"/>
    <lineage>
        <taxon>Eukaryota</taxon>
        <taxon>Fungi</taxon>
        <taxon>Dikarya</taxon>
        <taxon>Ascomycota</taxon>
        <taxon>Saccharomycotina</taxon>
        <taxon>Pichiomycetes</taxon>
        <taxon>Pichiales</taxon>
        <taxon>Pichiaceae</taxon>
        <taxon>Pichia</taxon>
    </lineage>
</organism>
<dbReference type="AlphaFoldDB" id="A0A1V2LG92"/>
<dbReference type="Proteomes" id="UP000189274">
    <property type="component" value="Unassembled WGS sequence"/>
</dbReference>
<feature type="coiled-coil region" evidence="1">
    <location>
        <begin position="195"/>
        <end position="243"/>
    </location>
</feature>
<feature type="region of interest" description="Disordered" evidence="2">
    <location>
        <begin position="331"/>
        <end position="368"/>
    </location>
</feature>
<sequence length="429" mass="49355">MYGIMPLEEYVANYDSILENKPFKFGNMKGKVLNKSRFFNDHSDYEVLLRENIPEKYQSYFESPVNSPKSLKKTNSDELDIEIGRSSNNLNLSPIKTNQENGVKDTEVLFKKSTKNHTNDVNLLKGKQNSNVSTTDYSLDLGDLNLKKKGRSSKVADIDIDFTVDNIDHLEGQHFKKLSRHSLEDNEGKKLNSMIQTLVTNLKDVKSENVNLRKNVDDLNAIVKDLNALVGNYKDKLRNYHRENKLLKLKLKNTLKAQNEKSIVYEKEYLPVIDKPDSADKDENIDIDEIDEKIRELMSRRESLQKQSQAHTPNLEGLSDEIVNKLLSQLKEHSKHDSRPELVEKAKNNENCPRDHSHDSTHDELRDDQHGIHRDCPFCEDSAKKASIPTFLLNSKNSDLSQEEIIELLAERLRVKMNIDASKSVPDIW</sequence>
<evidence type="ECO:0000313" key="3">
    <source>
        <dbReference type="EMBL" id="ONH71109.1"/>
    </source>
</evidence>
<dbReference type="EMBL" id="MQVM01000042">
    <property type="protein sequence ID" value="ONH71109.1"/>
    <property type="molecule type" value="Genomic_DNA"/>
</dbReference>
<comment type="caution">
    <text evidence="3">The sequence shown here is derived from an EMBL/GenBank/DDBJ whole genome shotgun (WGS) entry which is preliminary data.</text>
</comment>